<gene>
    <name evidence="8" type="ORF">A2358_02330</name>
</gene>
<comment type="similarity">
    <text evidence="1 6">Belongs to the Nudix hydrolase family.</text>
</comment>
<evidence type="ECO:0000313" key="9">
    <source>
        <dbReference type="Proteomes" id="UP000178650"/>
    </source>
</evidence>
<dbReference type="Proteomes" id="UP000178650">
    <property type="component" value="Unassembled WGS sequence"/>
</dbReference>
<evidence type="ECO:0000313" key="8">
    <source>
        <dbReference type="EMBL" id="OGZ78164.1"/>
    </source>
</evidence>
<dbReference type="GO" id="GO:0000166">
    <property type="term" value="F:nucleotide binding"/>
    <property type="evidence" value="ECO:0007669"/>
    <property type="project" value="UniProtKB-KW"/>
</dbReference>
<dbReference type="InterPro" id="IPR020476">
    <property type="entry name" value="Nudix_hydrolase"/>
</dbReference>
<dbReference type="AlphaFoldDB" id="A0A1G2ITD8"/>
<dbReference type="Pfam" id="PF00293">
    <property type="entry name" value="NUDIX"/>
    <property type="match status" value="1"/>
</dbReference>
<dbReference type="PROSITE" id="PS51462">
    <property type="entry name" value="NUDIX"/>
    <property type="match status" value="1"/>
</dbReference>
<organism evidence="8 9">
    <name type="scientific">Candidatus Staskawiczbacteria bacterium RIFOXYB1_FULL_37_44</name>
    <dbReference type="NCBI Taxonomy" id="1802223"/>
    <lineage>
        <taxon>Bacteria</taxon>
        <taxon>Candidatus Staskawicziibacteriota</taxon>
    </lineage>
</organism>
<keyword evidence="4 6" id="KW-0378">Hydrolase</keyword>
<dbReference type="GO" id="GO:0006167">
    <property type="term" value="P:AMP biosynthetic process"/>
    <property type="evidence" value="ECO:0007669"/>
    <property type="project" value="TreeGrafter"/>
</dbReference>
<evidence type="ECO:0000256" key="5">
    <source>
        <dbReference type="ARBA" id="ARBA00032644"/>
    </source>
</evidence>
<protein>
    <recommendedName>
        <fullName evidence="2">Bis(5'-nucleosyl)-tetraphosphatase [asymmetrical]</fullName>
    </recommendedName>
    <alternativeName>
        <fullName evidence="5">Diadenosine 5',5'''-P1,P4-tetraphosphate asymmetrical hydrolase</fullName>
    </alternativeName>
</protein>
<dbReference type="GO" id="GO:0004081">
    <property type="term" value="F:bis(5'-nucleosyl)-tetraphosphatase (asymmetrical) activity"/>
    <property type="evidence" value="ECO:0007669"/>
    <property type="project" value="TreeGrafter"/>
</dbReference>
<dbReference type="CDD" id="cd03428">
    <property type="entry name" value="NUDIX_Ap4A_Nudt2"/>
    <property type="match status" value="1"/>
</dbReference>
<dbReference type="PROSITE" id="PS00893">
    <property type="entry name" value="NUDIX_BOX"/>
    <property type="match status" value="1"/>
</dbReference>
<name>A0A1G2ITD8_9BACT</name>
<evidence type="ECO:0000256" key="3">
    <source>
        <dbReference type="ARBA" id="ARBA00022741"/>
    </source>
</evidence>
<dbReference type="InterPro" id="IPR000086">
    <property type="entry name" value="NUDIX_hydrolase_dom"/>
</dbReference>
<evidence type="ECO:0000259" key="7">
    <source>
        <dbReference type="PROSITE" id="PS51462"/>
    </source>
</evidence>
<dbReference type="STRING" id="1802223.A2358_02330"/>
<evidence type="ECO:0000256" key="6">
    <source>
        <dbReference type="RuleBase" id="RU003476"/>
    </source>
</evidence>
<dbReference type="PRINTS" id="PR00502">
    <property type="entry name" value="NUDIXFAMILY"/>
</dbReference>
<comment type="caution">
    <text evidence="8">The sequence shown here is derived from an EMBL/GenBank/DDBJ whole genome shotgun (WGS) entry which is preliminary data.</text>
</comment>
<evidence type="ECO:0000256" key="4">
    <source>
        <dbReference type="ARBA" id="ARBA00022801"/>
    </source>
</evidence>
<dbReference type="InterPro" id="IPR020084">
    <property type="entry name" value="NUDIX_hydrolase_CS"/>
</dbReference>
<sequence length="157" mass="18502">MPKEKSAGAVIYRMENNKIYYLLLHYSPSEKRRRGQWGFAKGHVEKGETDEQTAIREITEETGIEDIVIMPGFKELEKYFFRKVYGLKGEERKKAPWIFKSVIFFLAQTQTKEIKISDEHIGFVWLEFVDAVKKLSFKNSKELLKKANKVIRLLPRQ</sequence>
<evidence type="ECO:0000256" key="1">
    <source>
        <dbReference type="ARBA" id="ARBA00005582"/>
    </source>
</evidence>
<dbReference type="PANTHER" id="PTHR21340">
    <property type="entry name" value="DIADENOSINE 5,5-P1,P4-TETRAPHOSPHATE PYROPHOSPHOHYDROLASE MUTT"/>
    <property type="match status" value="1"/>
</dbReference>
<dbReference type="InterPro" id="IPR003565">
    <property type="entry name" value="Tetra_PHTase"/>
</dbReference>
<dbReference type="GO" id="GO:0006754">
    <property type="term" value="P:ATP biosynthetic process"/>
    <property type="evidence" value="ECO:0007669"/>
    <property type="project" value="TreeGrafter"/>
</dbReference>
<dbReference type="InterPro" id="IPR051325">
    <property type="entry name" value="Nudix_hydrolase_domain"/>
</dbReference>
<evidence type="ECO:0000256" key="2">
    <source>
        <dbReference type="ARBA" id="ARBA00018911"/>
    </source>
</evidence>
<dbReference type="EMBL" id="MHPJ01000026">
    <property type="protein sequence ID" value="OGZ78164.1"/>
    <property type="molecule type" value="Genomic_DNA"/>
</dbReference>
<dbReference type="SUPFAM" id="SSF55811">
    <property type="entry name" value="Nudix"/>
    <property type="match status" value="1"/>
</dbReference>
<dbReference type="PANTHER" id="PTHR21340:SF0">
    <property type="entry name" value="BIS(5'-NUCLEOSYL)-TETRAPHOSPHATASE [ASYMMETRICAL]"/>
    <property type="match status" value="1"/>
</dbReference>
<reference evidence="8 9" key="1">
    <citation type="journal article" date="2016" name="Nat. Commun.">
        <title>Thousands of microbial genomes shed light on interconnected biogeochemical processes in an aquifer system.</title>
        <authorList>
            <person name="Anantharaman K."/>
            <person name="Brown C.T."/>
            <person name="Hug L.A."/>
            <person name="Sharon I."/>
            <person name="Castelle C.J."/>
            <person name="Probst A.J."/>
            <person name="Thomas B.C."/>
            <person name="Singh A."/>
            <person name="Wilkins M.J."/>
            <person name="Karaoz U."/>
            <person name="Brodie E.L."/>
            <person name="Williams K.H."/>
            <person name="Hubbard S.S."/>
            <person name="Banfield J.F."/>
        </authorList>
    </citation>
    <scope>NUCLEOTIDE SEQUENCE [LARGE SCALE GENOMIC DNA]</scope>
</reference>
<dbReference type="Gene3D" id="3.90.79.10">
    <property type="entry name" value="Nucleoside Triphosphate Pyrophosphohydrolase"/>
    <property type="match status" value="1"/>
</dbReference>
<dbReference type="InterPro" id="IPR015797">
    <property type="entry name" value="NUDIX_hydrolase-like_dom_sf"/>
</dbReference>
<feature type="domain" description="Nudix hydrolase" evidence="7">
    <location>
        <begin position="2"/>
        <end position="150"/>
    </location>
</feature>
<accession>A0A1G2ITD8</accession>
<keyword evidence="3" id="KW-0547">Nucleotide-binding</keyword>
<proteinExistence type="inferred from homology"/>